<dbReference type="AlphaFoldDB" id="A0A656QF37"/>
<dbReference type="Proteomes" id="UP000027451">
    <property type="component" value="Unassembled WGS sequence"/>
</dbReference>
<dbReference type="EMBL" id="JFHD01000047">
    <property type="protein sequence ID" value="KDR25474.1"/>
    <property type="molecule type" value="Genomic_DNA"/>
</dbReference>
<keyword evidence="2" id="KW-1185">Reference proteome</keyword>
<evidence type="ECO:0000313" key="1">
    <source>
        <dbReference type="EMBL" id="KDR25474.1"/>
    </source>
</evidence>
<sequence>MMTVAELIEELQKYPPHHRVFVNHDTTPPFSPQPSSDWAEVHEVRADQACTVIIDAEPTR</sequence>
<comment type="caution">
    <text evidence="1">The sequence shown here is derived from an EMBL/GenBank/DDBJ whole genome shotgun (WGS) entry which is preliminary data.</text>
</comment>
<evidence type="ECO:0000313" key="2">
    <source>
        <dbReference type="Proteomes" id="UP000027451"/>
    </source>
</evidence>
<gene>
    <name evidence="1" type="ORF">BG60_28470</name>
</gene>
<accession>A0A656QF37</accession>
<proteinExistence type="predicted"/>
<reference evidence="1 2" key="1">
    <citation type="submission" date="2014-03" db="EMBL/GenBank/DDBJ databases">
        <title>Draft Genome Sequences of Four Burkholderia Strains.</title>
        <authorList>
            <person name="Liu X.Y."/>
            <person name="Li C.X."/>
            <person name="Xu J.H."/>
        </authorList>
    </citation>
    <scope>NUCLEOTIDE SEQUENCE [LARGE SCALE GENOMIC DNA]</scope>
    <source>
        <strain evidence="1 2">OP-1</strain>
    </source>
</reference>
<name>A0A656QF37_9BURK</name>
<protein>
    <submittedName>
        <fullName evidence="1">Uncharacterized protein</fullName>
    </submittedName>
</protein>
<organism evidence="1 2">
    <name type="scientific">Caballeronia zhejiangensis</name>
    <dbReference type="NCBI Taxonomy" id="871203"/>
    <lineage>
        <taxon>Bacteria</taxon>
        <taxon>Pseudomonadati</taxon>
        <taxon>Pseudomonadota</taxon>
        <taxon>Betaproteobacteria</taxon>
        <taxon>Burkholderiales</taxon>
        <taxon>Burkholderiaceae</taxon>
        <taxon>Caballeronia</taxon>
    </lineage>
</organism>
<dbReference type="RefSeq" id="WP_034474039.1">
    <property type="nucleotide sequence ID" value="NZ_JFHD01000047.1"/>
</dbReference>